<keyword evidence="2" id="KW-1185">Reference proteome</keyword>
<name>A0ABN9WQD1_9DINO</name>
<comment type="caution">
    <text evidence="1">The sequence shown here is derived from an EMBL/GenBank/DDBJ whole genome shotgun (WGS) entry which is preliminary data.</text>
</comment>
<sequence>KMGPLAIREQVKDFFEKHLTGEPAVHGSGKIEGRVELQIAAGSNPEARAILGLPGAVLEDLAAAQLAGPAPKGPLERQISSL</sequence>
<accession>A0ABN9WQD1</accession>
<gene>
    <name evidence="1" type="ORF">PCOR1329_LOCUS68644</name>
</gene>
<feature type="non-terminal residue" evidence="1">
    <location>
        <position position="82"/>
    </location>
</feature>
<proteinExistence type="predicted"/>
<dbReference type="Proteomes" id="UP001189429">
    <property type="component" value="Unassembled WGS sequence"/>
</dbReference>
<reference evidence="1" key="1">
    <citation type="submission" date="2023-10" db="EMBL/GenBank/DDBJ databases">
        <authorList>
            <person name="Chen Y."/>
            <person name="Shah S."/>
            <person name="Dougan E. K."/>
            <person name="Thang M."/>
            <person name="Chan C."/>
        </authorList>
    </citation>
    <scope>NUCLEOTIDE SEQUENCE [LARGE SCALE GENOMIC DNA]</scope>
</reference>
<feature type="non-terminal residue" evidence="1">
    <location>
        <position position="1"/>
    </location>
</feature>
<evidence type="ECO:0000313" key="1">
    <source>
        <dbReference type="EMBL" id="CAK0887655.1"/>
    </source>
</evidence>
<protein>
    <submittedName>
        <fullName evidence="1">Uncharacterized protein</fullName>
    </submittedName>
</protein>
<evidence type="ECO:0000313" key="2">
    <source>
        <dbReference type="Proteomes" id="UP001189429"/>
    </source>
</evidence>
<organism evidence="1 2">
    <name type="scientific">Prorocentrum cordatum</name>
    <dbReference type="NCBI Taxonomy" id="2364126"/>
    <lineage>
        <taxon>Eukaryota</taxon>
        <taxon>Sar</taxon>
        <taxon>Alveolata</taxon>
        <taxon>Dinophyceae</taxon>
        <taxon>Prorocentrales</taxon>
        <taxon>Prorocentraceae</taxon>
        <taxon>Prorocentrum</taxon>
    </lineage>
</organism>
<dbReference type="EMBL" id="CAUYUJ010018966">
    <property type="protein sequence ID" value="CAK0887655.1"/>
    <property type="molecule type" value="Genomic_DNA"/>
</dbReference>